<feature type="transmembrane region" description="Helical" evidence="1">
    <location>
        <begin position="39"/>
        <end position="57"/>
    </location>
</feature>
<comment type="caution">
    <text evidence="2">The sequence shown here is derived from an EMBL/GenBank/DDBJ whole genome shotgun (WGS) entry which is preliminary data.</text>
</comment>
<dbReference type="AlphaFoldDB" id="A0A162L4C3"/>
<evidence type="ECO:0000313" key="2">
    <source>
        <dbReference type="EMBL" id="OAA90952.1"/>
    </source>
</evidence>
<organism evidence="2 3">
    <name type="scientific">Clostridium ljungdahlii</name>
    <dbReference type="NCBI Taxonomy" id="1538"/>
    <lineage>
        <taxon>Bacteria</taxon>
        <taxon>Bacillati</taxon>
        <taxon>Bacillota</taxon>
        <taxon>Clostridia</taxon>
        <taxon>Eubacteriales</taxon>
        <taxon>Clostridiaceae</taxon>
        <taxon>Clostridium</taxon>
    </lineage>
</organism>
<keyword evidence="1" id="KW-1133">Transmembrane helix</keyword>
<gene>
    <name evidence="2" type="ORF">WY13_01018</name>
</gene>
<evidence type="ECO:0000313" key="3">
    <source>
        <dbReference type="Proteomes" id="UP000077407"/>
    </source>
</evidence>
<keyword evidence="1" id="KW-0472">Membrane</keyword>
<keyword evidence="1" id="KW-0812">Transmembrane</keyword>
<dbReference type="EMBL" id="LITT01000009">
    <property type="protein sequence ID" value="OAA90952.1"/>
    <property type="molecule type" value="Genomic_DNA"/>
</dbReference>
<reference evidence="2 3" key="1">
    <citation type="journal article" date="2015" name="Biotechnol. Bioeng.">
        <title>Genome sequence and phenotypic characterization of Caulobacter segnis.</title>
        <authorList>
            <person name="Patel S."/>
            <person name="Fletcher B."/>
            <person name="Scott D.C."/>
            <person name="Ely B."/>
        </authorList>
    </citation>
    <scope>NUCLEOTIDE SEQUENCE [LARGE SCALE GENOMIC DNA]</scope>
    <source>
        <strain evidence="2 3">ERI-2</strain>
    </source>
</reference>
<dbReference type="Proteomes" id="UP000077407">
    <property type="component" value="Unassembled WGS sequence"/>
</dbReference>
<protein>
    <submittedName>
        <fullName evidence="2">Uncharacterized protein</fullName>
    </submittedName>
</protein>
<name>A0A162L4C3_9CLOT</name>
<dbReference type="RefSeq" id="WP_063554593.1">
    <property type="nucleotide sequence ID" value="NZ_LITT01000009.1"/>
</dbReference>
<evidence type="ECO:0000256" key="1">
    <source>
        <dbReference type="SAM" id="Phobius"/>
    </source>
</evidence>
<proteinExistence type="predicted"/>
<sequence>MSKKRIKMFEKIIPVLYNTVLFITIVFVFLCIVYDRKQFVPLFVFLFFFNLFWYTLYEYIQTL</sequence>
<accession>A0A162L4C3</accession>
<feature type="transmembrane region" description="Helical" evidence="1">
    <location>
        <begin position="12"/>
        <end position="33"/>
    </location>
</feature>
<dbReference type="PATRIC" id="fig|1538.10.peg.1525"/>